<reference evidence="12" key="1">
    <citation type="submission" date="2019-03" db="EMBL/GenBank/DDBJ databases">
        <title>Flavobacterium sp.</title>
        <authorList>
            <person name="Kim H."/>
        </authorList>
    </citation>
    <scope>NUCLEOTIDE SEQUENCE [LARGE SCALE GENOMIC DNA]</scope>
    <source>
        <strain evidence="12">GS13</strain>
    </source>
</reference>
<accession>A0A4P6Y801</accession>
<evidence type="ECO:0000256" key="1">
    <source>
        <dbReference type="ARBA" id="ARBA00001946"/>
    </source>
</evidence>
<dbReference type="InterPro" id="IPR024932">
    <property type="entry name" value="ApbE"/>
</dbReference>
<evidence type="ECO:0000256" key="8">
    <source>
        <dbReference type="ARBA" id="ARBA00022842"/>
    </source>
</evidence>
<dbReference type="GO" id="GO:0046872">
    <property type="term" value="F:metal ion binding"/>
    <property type="evidence" value="ECO:0007669"/>
    <property type="project" value="UniProtKB-KW"/>
</dbReference>
<evidence type="ECO:0000256" key="10">
    <source>
        <dbReference type="ARBA" id="ARBA00048540"/>
    </source>
</evidence>
<protein>
    <recommendedName>
        <fullName evidence="3">FAD:protein FMN transferase</fullName>
        <ecNumber evidence="2">2.7.1.180</ecNumber>
    </recommendedName>
    <alternativeName>
        <fullName evidence="9">Flavin transferase</fullName>
    </alternativeName>
</protein>
<evidence type="ECO:0000313" key="11">
    <source>
        <dbReference type="EMBL" id="QBN17858.1"/>
    </source>
</evidence>
<evidence type="ECO:0000256" key="2">
    <source>
        <dbReference type="ARBA" id="ARBA00011955"/>
    </source>
</evidence>
<evidence type="ECO:0000256" key="5">
    <source>
        <dbReference type="ARBA" id="ARBA00022679"/>
    </source>
</evidence>
<dbReference type="Gene3D" id="3.10.520.10">
    <property type="entry name" value="ApbE-like domains"/>
    <property type="match status" value="1"/>
</dbReference>
<comment type="cofactor">
    <cofactor evidence="1">
        <name>Mg(2+)</name>
        <dbReference type="ChEBI" id="CHEBI:18420"/>
    </cofactor>
</comment>
<evidence type="ECO:0000256" key="3">
    <source>
        <dbReference type="ARBA" id="ARBA00016337"/>
    </source>
</evidence>
<dbReference type="InterPro" id="IPR003374">
    <property type="entry name" value="ApbE-like_sf"/>
</dbReference>
<dbReference type="PANTHER" id="PTHR30040">
    <property type="entry name" value="THIAMINE BIOSYNTHESIS LIPOPROTEIN APBE"/>
    <property type="match status" value="1"/>
</dbReference>
<gene>
    <name evidence="11" type="ORF">E1750_03255</name>
</gene>
<dbReference type="RefSeq" id="WP_133275389.1">
    <property type="nucleotide sequence ID" value="NZ_CP037933.1"/>
</dbReference>
<keyword evidence="6" id="KW-0479">Metal-binding</keyword>
<dbReference type="EC" id="2.7.1.180" evidence="2"/>
<dbReference type="SUPFAM" id="SSF143631">
    <property type="entry name" value="ApbE-like"/>
    <property type="match status" value="1"/>
</dbReference>
<keyword evidence="7" id="KW-0274">FAD</keyword>
<dbReference type="KEGG" id="fnk:E1750_03255"/>
<keyword evidence="5 11" id="KW-0808">Transferase</keyword>
<proteinExistence type="predicted"/>
<organism evidence="11 12">
    <name type="scientific">Flavobacterium nackdongense</name>
    <dbReference type="NCBI Taxonomy" id="2547394"/>
    <lineage>
        <taxon>Bacteria</taxon>
        <taxon>Pseudomonadati</taxon>
        <taxon>Bacteroidota</taxon>
        <taxon>Flavobacteriia</taxon>
        <taxon>Flavobacteriales</taxon>
        <taxon>Flavobacteriaceae</taxon>
        <taxon>Flavobacterium</taxon>
    </lineage>
</organism>
<dbReference type="Pfam" id="PF02424">
    <property type="entry name" value="ApbE"/>
    <property type="match status" value="1"/>
</dbReference>
<dbReference type="GO" id="GO:0016740">
    <property type="term" value="F:transferase activity"/>
    <property type="evidence" value="ECO:0007669"/>
    <property type="project" value="UniProtKB-KW"/>
</dbReference>
<keyword evidence="12" id="KW-1185">Reference proteome</keyword>
<keyword evidence="4" id="KW-0285">Flavoprotein</keyword>
<evidence type="ECO:0000313" key="12">
    <source>
        <dbReference type="Proteomes" id="UP000291124"/>
    </source>
</evidence>
<evidence type="ECO:0000256" key="7">
    <source>
        <dbReference type="ARBA" id="ARBA00022827"/>
    </source>
</evidence>
<dbReference type="PANTHER" id="PTHR30040:SF2">
    <property type="entry name" value="FAD:PROTEIN FMN TRANSFERASE"/>
    <property type="match status" value="1"/>
</dbReference>
<comment type="catalytic activity">
    <reaction evidence="10">
        <text>L-threonyl-[protein] + FAD = FMN-L-threonyl-[protein] + AMP + H(+)</text>
        <dbReference type="Rhea" id="RHEA:36847"/>
        <dbReference type="Rhea" id="RHEA-COMP:11060"/>
        <dbReference type="Rhea" id="RHEA-COMP:11061"/>
        <dbReference type="ChEBI" id="CHEBI:15378"/>
        <dbReference type="ChEBI" id="CHEBI:30013"/>
        <dbReference type="ChEBI" id="CHEBI:57692"/>
        <dbReference type="ChEBI" id="CHEBI:74257"/>
        <dbReference type="ChEBI" id="CHEBI:456215"/>
        <dbReference type="EC" id="2.7.1.180"/>
    </reaction>
</comment>
<dbReference type="AlphaFoldDB" id="A0A4P6Y801"/>
<dbReference type="OrthoDB" id="9778595at2"/>
<evidence type="ECO:0000256" key="6">
    <source>
        <dbReference type="ARBA" id="ARBA00022723"/>
    </source>
</evidence>
<evidence type="ECO:0000256" key="9">
    <source>
        <dbReference type="ARBA" id="ARBA00031306"/>
    </source>
</evidence>
<keyword evidence="8" id="KW-0460">Magnesium</keyword>
<sequence length="267" mass="29749">MQFKQQNYSATHKIFYAWFEAMHTRIDIAVSAPILRNDLVTIASEIEQIVQKYERIANRFDPKSEISLVNKNASVKAVRISPELYDLLADCELHNTNTLGYFDVSVYSTIAAENGSKSYILNTNNQTVTFSQTGVLLDLSGFLKGYVLNKLISIVETKNIEDILINVGNSSIYAKGNHPFGEGWKIKIPDTQKECVLNNECLTTSGNTDKSQWKIVNPLTSKTAGTKKPISVLSKFPDEGEVLSKVAYLASKSDAKAILKNYNARIL</sequence>
<name>A0A4P6Y801_9FLAO</name>
<dbReference type="EMBL" id="CP037933">
    <property type="protein sequence ID" value="QBN17858.1"/>
    <property type="molecule type" value="Genomic_DNA"/>
</dbReference>
<evidence type="ECO:0000256" key="4">
    <source>
        <dbReference type="ARBA" id="ARBA00022630"/>
    </source>
</evidence>
<dbReference type="Proteomes" id="UP000291124">
    <property type="component" value="Chromosome"/>
</dbReference>